<feature type="compositionally biased region" description="Basic and acidic residues" evidence="1">
    <location>
        <begin position="31"/>
        <end position="50"/>
    </location>
</feature>
<dbReference type="OrthoDB" id="2970331at2759"/>
<dbReference type="EMBL" id="DS547094">
    <property type="protein sequence ID" value="EDR12135.1"/>
    <property type="molecule type" value="Genomic_DNA"/>
</dbReference>
<organism evidence="3">
    <name type="scientific">Laccaria bicolor (strain S238N-H82 / ATCC MYA-4686)</name>
    <name type="common">Bicoloured deceiver</name>
    <name type="synonym">Laccaria laccata var. bicolor</name>
    <dbReference type="NCBI Taxonomy" id="486041"/>
    <lineage>
        <taxon>Eukaryota</taxon>
        <taxon>Fungi</taxon>
        <taxon>Dikarya</taxon>
        <taxon>Basidiomycota</taxon>
        <taxon>Agaricomycotina</taxon>
        <taxon>Agaricomycetes</taxon>
        <taxon>Agaricomycetidae</taxon>
        <taxon>Agaricales</taxon>
        <taxon>Agaricineae</taxon>
        <taxon>Hydnangiaceae</taxon>
        <taxon>Laccaria</taxon>
    </lineage>
</organism>
<feature type="compositionally biased region" description="Polar residues" evidence="1">
    <location>
        <begin position="60"/>
        <end position="75"/>
    </location>
</feature>
<gene>
    <name evidence="2" type="ORF">LACBIDRAFT_311179</name>
</gene>
<protein>
    <submittedName>
        <fullName evidence="2">Predicted protein</fullName>
    </submittedName>
</protein>
<reference evidence="2 3" key="1">
    <citation type="journal article" date="2008" name="Nature">
        <title>The genome of Laccaria bicolor provides insights into mycorrhizal symbiosis.</title>
        <authorList>
            <person name="Martin F."/>
            <person name="Aerts A."/>
            <person name="Ahren D."/>
            <person name="Brun A."/>
            <person name="Danchin E.G.J."/>
            <person name="Duchaussoy F."/>
            <person name="Gibon J."/>
            <person name="Kohler A."/>
            <person name="Lindquist E."/>
            <person name="Pereda V."/>
            <person name="Salamov A."/>
            <person name="Shapiro H.J."/>
            <person name="Wuyts J."/>
            <person name="Blaudez D."/>
            <person name="Buee M."/>
            <person name="Brokstein P."/>
            <person name="Canbaeck B."/>
            <person name="Cohen D."/>
            <person name="Courty P.E."/>
            <person name="Coutinho P.M."/>
            <person name="Delaruelle C."/>
            <person name="Detter J.C."/>
            <person name="Deveau A."/>
            <person name="DiFazio S."/>
            <person name="Duplessis S."/>
            <person name="Fraissinet-Tachet L."/>
            <person name="Lucic E."/>
            <person name="Frey-Klett P."/>
            <person name="Fourrey C."/>
            <person name="Feussner I."/>
            <person name="Gay G."/>
            <person name="Grimwood J."/>
            <person name="Hoegger P.J."/>
            <person name="Jain P."/>
            <person name="Kilaru S."/>
            <person name="Labbe J."/>
            <person name="Lin Y.C."/>
            <person name="Legue V."/>
            <person name="Le Tacon F."/>
            <person name="Marmeisse R."/>
            <person name="Melayah D."/>
            <person name="Montanini B."/>
            <person name="Muratet M."/>
            <person name="Nehls U."/>
            <person name="Niculita-Hirzel H."/>
            <person name="Oudot-Le Secq M.P."/>
            <person name="Peter M."/>
            <person name="Quesneville H."/>
            <person name="Rajashekar B."/>
            <person name="Reich M."/>
            <person name="Rouhier N."/>
            <person name="Schmutz J."/>
            <person name="Yin T."/>
            <person name="Chalot M."/>
            <person name="Henrissat B."/>
            <person name="Kuees U."/>
            <person name="Lucas S."/>
            <person name="Van de Peer Y."/>
            <person name="Podila G.K."/>
            <person name="Polle A."/>
            <person name="Pukkila P.J."/>
            <person name="Richardson P.M."/>
            <person name="Rouze P."/>
            <person name="Sanders I.R."/>
            <person name="Stajich J.E."/>
            <person name="Tunlid A."/>
            <person name="Tuskan G."/>
            <person name="Grigoriev I.V."/>
        </authorList>
    </citation>
    <scope>NUCLEOTIDE SEQUENCE [LARGE SCALE GENOMIC DNA]</scope>
    <source>
        <strain evidence="3">S238N-H82 / ATCC MYA-4686</strain>
    </source>
</reference>
<dbReference type="InParanoid" id="B0CZE3"/>
<dbReference type="KEGG" id="lbc:LACBIDRAFT_311179"/>
<keyword evidence="3" id="KW-1185">Reference proteome</keyword>
<dbReference type="Proteomes" id="UP000001194">
    <property type="component" value="Unassembled WGS sequence"/>
</dbReference>
<dbReference type="STRING" id="486041.B0CZE3"/>
<feature type="region of interest" description="Disordered" evidence="1">
    <location>
        <begin position="1"/>
        <end position="75"/>
    </location>
</feature>
<accession>B0CZE3</accession>
<dbReference type="RefSeq" id="XP_001876399.1">
    <property type="nucleotide sequence ID" value="XM_001876364.1"/>
</dbReference>
<dbReference type="AlphaFoldDB" id="B0CZE3"/>
<feature type="compositionally biased region" description="Basic and acidic residues" evidence="1">
    <location>
        <begin position="1"/>
        <end position="10"/>
    </location>
</feature>
<evidence type="ECO:0000313" key="3">
    <source>
        <dbReference type="Proteomes" id="UP000001194"/>
    </source>
</evidence>
<evidence type="ECO:0000313" key="2">
    <source>
        <dbReference type="EMBL" id="EDR12135.1"/>
    </source>
</evidence>
<dbReference type="HOGENOM" id="CLU_2671475_0_0_1"/>
<name>B0CZE3_LACBS</name>
<proteinExistence type="predicted"/>
<sequence>MQGKEKKVVMNDDETFDNSMNPPKNFNEYEVEPRETGIRHSDDTGYDSKYRSRSHAPRFQNASPHPYQQASQSGG</sequence>
<evidence type="ECO:0000256" key="1">
    <source>
        <dbReference type="SAM" id="MobiDB-lite"/>
    </source>
</evidence>
<dbReference type="GeneID" id="6072291"/>